<comment type="caution">
    <text evidence="2">The sequence shown here is derived from an EMBL/GenBank/DDBJ whole genome shotgun (WGS) entry which is preliminary data.</text>
</comment>
<feature type="compositionally biased region" description="Basic and acidic residues" evidence="1">
    <location>
        <begin position="379"/>
        <end position="390"/>
    </location>
</feature>
<feature type="compositionally biased region" description="Basic and acidic residues" evidence="1">
    <location>
        <begin position="73"/>
        <end position="101"/>
    </location>
</feature>
<keyword evidence="3" id="KW-1185">Reference proteome</keyword>
<protein>
    <submittedName>
        <fullName evidence="2">Uncharacterized protein</fullName>
    </submittedName>
</protein>
<feature type="compositionally biased region" description="Basic and acidic residues" evidence="1">
    <location>
        <begin position="520"/>
        <end position="530"/>
    </location>
</feature>
<feature type="region of interest" description="Disordered" evidence="1">
    <location>
        <begin position="24"/>
        <end position="492"/>
    </location>
</feature>
<dbReference type="Proteomes" id="UP001634007">
    <property type="component" value="Unassembled WGS sequence"/>
</dbReference>
<dbReference type="AlphaFoldDB" id="A0ABD3K6P6"/>
<feature type="compositionally biased region" description="Basic and acidic residues" evidence="1">
    <location>
        <begin position="308"/>
        <end position="355"/>
    </location>
</feature>
<evidence type="ECO:0000313" key="2">
    <source>
        <dbReference type="EMBL" id="KAL3734942.1"/>
    </source>
</evidence>
<feature type="compositionally biased region" description="Basic and acidic residues" evidence="1">
    <location>
        <begin position="219"/>
        <end position="266"/>
    </location>
</feature>
<feature type="compositionally biased region" description="Polar residues" evidence="1">
    <location>
        <begin position="181"/>
        <end position="195"/>
    </location>
</feature>
<feature type="compositionally biased region" description="Basic residues" evidence="1">
    <location>
        <begin position="531"/>
        <end position="541"/>
    </location>
</feature>
<reference evidence="2 3" key="1">
    <citation type="submission" date="2024-11" db="EMBL/GenBank/DDBJ databases">
        <title>Chromosome-level genome assembly of Eucalyptus globulus Labill. provides insights into its genome evolution.</title>
        <authorList>
            <person name="Li X."/>
        </authorList>
    </citation>
    <scope>NUCLEOTIDE SEQUENCE [LARGE SCALE GENOMIC DNA]</scope>
    <source>
        <strain evidence="2">CL2024</strain>
        <tissue evidence="2">Fresh tender leaves</tissue>
    </source>
</reference>
<proteinExistence type="predicted"/>
<gene>
    <name evidence="2" type="ORF">ACJRO7_024156</name>
</gene>
<feature type="compositionally biased region" description="Basic and acidic residues" evidence="1">
    <location>
        <begin position="411"/>
        <end position="428"/>
    </location>
</feature>
<feature type="compositionally biased region" description="Basic and acidic residues" evidence="1">
    <location>
        <begin position="542"/>
        <end position="558"/>
    </location>
</feature>
<feature type="compositionally biased region" description="Polar residues" evidence="1">
    <location>
        <begin position="270"/>
        <end position="284"/>
    </location>
</feature>
<feature type="compositionally biased region" description="Pro residues" evidence="1">
    <location>
        <begin position="53"/>
        <end position="66"/>
    </location>
</feature>
<feature type="compositionally biased region" description="Polar residues" evidence="1">
    <location>
        <begin position="454"/>
        <end position="470"/>
    </location>
</feature>
<name>A0ABD3K6P6_EUCGL</name>
<feature type="compositionally biased region" description="Polar residues" evidence="1">
    <location>
        <begin position="357"/>
        <end position="373"/>
    </location>
</feature>
<organism evidence="2 3">
    <name type="scientific">Eucalyptus globulus</name>
    <name type="common">Tasmanian blue gum</name>
    <dbReference type="NCBI Taxonomy" id="34317"/>
    <lineage>
        <taxon>Eukaryota</taxon>
        <taxon>Viridiplantae</taxon>
        <taxon>Streptophyta</taxon>
        <taxon>Embryophyta</taxon>
        <taxon>Tracheophyta</taxon>
        <taxon>Spermatophyta</taxon>
        <taxon>Magnoliopsida</taxon>
        <taxon>eudicotyledons</taxon>
        <taxon>Gunneridae</taxon>
        <taxon>Pentapetalae</taxon>
        <taxon>rosids</taxon>
        <taxon>malvids</taxon>
        <taxon>Myrtales</taxon>
        <taxon>Myrtaceae</taxon>
        <taxon>Myrtoideae</taxon>
        <taxon>Eucalypteae</taxon>
        <taxon>Eucalyptus</taxon>
    </lineage>
</organism>
<feature type="compositionally biased region" description="Basic and acidic residues" evidence="1">
    <location>
        <begin position="473"/>
        <end position="483"/>
    </location>
</feature>
<evidence type="ECO:0000256" key="1">
    <source>
        <dbReference type="SAM" id="MobiDB-lite"/>
    </source>
</evidence>
<evidence type="ECO:0000313" key="3">
    <source>
        <dbReference type="Proteomes" id="UP001634007"/>
    </source>
</evidence>
<feature type="compositionally biased region" description="Basic and acidic residues" evidence="1">
    <location>
        <begin position="437"/>
        <end position="453"/>
    </location>
</feature>
<feature type="compositionally biased region" description="Basic and acidic residues" evidence="1">
    <location>
        <begin position="130"/>
        <end position="177"/>
    </location>
</feature>
<feature type="region of interest" description="Disordered" evidence="1">
    <location>
        <begin position="513"/>
        <end position="594"/>
    </location>
</feature>
<sequence>MEDPTTGGDALFPPNFVTIRDLREQWLQRRGQQQRPERLETRSRSPHGKPPQQRTPPPPPSFPPLPAQKDRRKQPEQERPRRQADVGRERVKGGPRDESDSANRWAVRRNASVEEGSGGRRAIDSNGPKPSEKSSRDECGGFGADEKAESALAKDRRKQPEQELPRGETDTERERAKAKPTNASDSRPSPANSSAVRRHTSGREGSDGGRAIDSNGPKPSEKSRRGECAGFGADEKAESALAKDRRKQPEQELPRGETDTERERAKAKPTNASDSRPSPANSSAVRRHTSGREGSDGGRAIDSNGPKPSEKSRRGEFAGFGADEKADSVLAKDRRKQPEQELSRGETDTERERVKASPTNASDSRPSPANSSAVRRHTSGKEGSDVRRAIDSNGPKPSGKLSPGECAGFGADEKAEPASVKDQRKQPEQELPQGETNTEREREKARPRNESDSRPSTAQCWAVPSNTSVKEGTGVREAIHSDGPKSWQKSSRGRYAGICSVEKAEWAPVAVVSADAESAEQVKKTKESEKKKKSNRKGKGKLNKDIVRAKEMGVKPEEGVMNTPVEEVKKEKFQRASSEGQNVMPESKELRVEAKPEEVVAHMTAMEAKKLFQPAGSESKDDMPESNEVVGVEVKNVAANASHVRAKAEGLNKKVWVINSKVEIEEKLRNSKRSGFQLGRPNRGEGKGYRGFVSKEQQQRIVIKQSSDMVWVRKEDISDGHAGESSS</sequence>
<feature type="region of interest" description="Disordered" evidence="1">
    <location>
        <begin position="669"/>
        <end position="693"/>
    </location>
</feature>
<accession>A0ABD3K6P6</accession>
<dbReference type="EMBL" id="JBJKBG010000006">
    <property type="protein sequence ID" value="KAL3734942.1"/>
    <property type="molecule type" value="Genomic_DNA"/>
</dbReference>